<keyword evidence="2" id="KW-1133">Transmembrane helix</keyword>
<keyword evidence="2" id="KW-0812">Transmembrane</keyword>
<proteinExistence type="predicted"/>
<name>A0A9N8VZS8_9GLOM</name>
<feature type="region of interest" description="Disordered" evidence="1">
    <location>
        <begin position="492"/>
        <end position="522"/>
    </location>
</feature>
<protein>
    <submittedName>
        <fullName evidence="3">6258_t:CDS:1</fullName>
    </submittedName>
</protein>
<feature type="region of interest" description="Disordered" evidence="1">
    <location>
        <begin position="371"/>
        <end position="407"/>
    </location>
</feature>
<feature type="transmembrane region" description="Helical" evidence="2">
    <location>
        <begin position="27"/>
        <end position="49"/>
    </location>
</feature>
<dbReference type="Proteomes" id="UP000789739">
    <property type="component" value="Unassembled WGS sequence"/>
</dbReference>
<sequence length="618" mass="68664">MEIVDEYTEVRRKYWKREPKILASGRILTLCLATIAVLGYLAILIVFIARSNTIVVKNVIPTDTVPAADLSLSFNYKFNVSCQFRQLDGSLKSQDICAQYLTQPCNKSDDGRYYGYFTALDNFNYSLPDGRYGIWFTFFLDDTTYTAQNDLGLFVRAYDSGFDPRTLEPKVESLVRRIDPNFFNRLDEANAYVVGAKQNNWMFVTRTIKKKMKSTFGGWLGIPPSYYNWPFLQSRFESVADPVNVFATLQQNQQIYGHLFVGTLDWYTEENIEIRTRTVLDGLALISGFYLLVVGIYVCLFGASPILPWGLCQSFCMRKKVKENIKSQYPKYIPLVDPIDSSVRTKQRLQYLETFLKDYVVDVDVLRETEEEEDVDGLTPDEKNEIDASGGGGGGVYNPDDVQFGEVPPIRTKTDKFRESDGENLLDDDEEEFNLNKPPRPSKFSAIQAGISGFAGAGFGLFKSKKDSTEEIEATQYESTSTAKEPKTILAGVGAGRGSSGEKNTSTFVATGENPNNFNVITGADAPVKKEKSSIFSIFGRKGKKSAAAGVVAGSAAVGAIGVVSSKRRRKRRGSGSTSERTSVIEKVEVVVDDSNPGVETITTTTEEVDVIETTSED</sequence>
<evidence type="ECO:0000313" key="4">
    <source>
        <dbReference type="Proteomes" id="UP000789739"/>
    </source>
</evidence>
<feature type="transmembrane region" description="Helical" evidence="2">
    <location>
        <begin position="547"/>
        <end position="565"/>
    </location>
</feature>
<keyword evidence="4" id="KW-1185">Reference proteome</keyword>
<keyword evidence="2" id="KW-0472">Membrane</keyword>
<gene>
    <name evidence="3" type="ORF">PBRASI_LOCUS1028</name>
</gene>
<comment type="caution">
    <text evidence="3">The sequence shown here is derived from an EMBL/GenBank/DDBJ whole genome shotgun (WGS) entry which is preliminary data.</text>
</comment>
<feature type="transmembrane region" description="Helical" evidence="2">
    <location>
        <begin position="283"/>
        <end position="311"/>
    </location>
</feature>
<accession>A0A9N8VZS8</accession>
<dbReference type="OrthoDB" id="2425915at2759"/>
<dbReference type="EMBL" id="CAJVPI010000061">
    <property type="protein sequence ID" value="CAG8470110.1"/>
    <property type="molecule type" value="Genomic_DNA"/>
</dbReference>
<dbReference type="AlphaFoldDB" id="A0A9N8VZS8"/>
<reference evidence="3" key="1">
    <citation type="submission" date="2021-06" db="EMBL/GenBank/DDBJ databases">
        <authorList>
            <person name="Kallberg Y."/>
            <person name="Tangrot J."/>
            <person name="Rosling A."/>
        </authorList>
    </citation>
    <scope>NUCLEOTIDE SEQUENCE</scope>
    <source>
        <strain evidence="3">BR232B</strain>
    </source>
</reference>
<organism evidence="3 4">
    <name type="scientific">Paraglomus brasilianum</name>
    <dbReference type="NCBI Taxonomy" id="144538"/>
    <lineage>
        <taxon>Eukaryota</taxon>
        <taxon>Fungi</taxon>
        <taxon>Fungi incertae sedis</taxon>
        <taxon>Mucoromycota</taxon>
        <taxon>Glomeromycotina</taxon>
        <taxon>Glomeromycetes</taxon>
        <taxon>Paraglomerales</taxon>
        <taxon>Paraglomeraceae</taxon>
        <taxon>Paraglomus</taxon>
    </lineage>
</organism>
<feature type="compositionally biased region" description="Polar residues" evidence="1">
    <location>
        <begin position="501"/>
        <end position="520"/>
    </location>
</feature>
<evidence type="ECO:0000313" key="3">
    <source>
        <dbReference type="EMBL" id="CAG8470110.1"/>
    </source>
</evidence>
<evidence type="ECO:0000256" key="1">
    <source>
        <dbReference type="SAM" id="MobiDB-lite"/>
    </source>
</evidence>
<evidence type="ECO:0000256" key="2">
    <source>
        <dbReference type="SAM" id="Phobius"/>
    </source>
</evidence>